<feature type="region of interest" description="Disordered" evidence="1">
    <location>
        <begin position="72"/>
        <end position="115"/>
    </location>
</feature>
<dbReference type="PANTHER" id="PTHR33240">
    <property type="entry name" value="OS08G0508500 PROTEIN"/>
    <property type="match status" value="1"/>
</dbReference>
<dbReference type="InterPro" id="IPR021109">
    <property type="entry name" value="Peptidase_aspartic_dom_sf"/>
</dbReference>
<dbReference type="PANTHER" id="PTHR33240:SF8">
    <property type="entry name" value="OS03G0439900 PROTEIN"/>
    <property type="match status" value="1"/>
</dbReference>
<organism evidence="2 3">
    <name type="scientific">Ensete ventricosum</name>
    <name type="common">Abyssinian banana</name>
    <name type="synonym">Musa ensete</name>
    <dbReference type="NCBI Taxonomy" id="4639"/>
    <lineage>
        <taxon>Eukaryota</taxon>
        <taxon>Viridiplantae</taxon>
        <taxon>Streptophyta</taxon>
        <taxon>Embryophyta</taxon>
        <taxon>Tracheophyta</taxon>
        <taxon>Spermatophyta</taxon>
        <taxon>Magnoliopsida</taxon>
        <taxon>Liliopsida</taxon>
        <taxon>Zingiberales</taxon>
        <taxon>Musaceae</taxon>
        <taxon>Ensete</taxon>
    </lineage>
</organism>
<dbReference type="SUPFAM" id="SSF50630">
    <property type="entry name" value="Acid proteases"/>
    <property type="match status" value="1"/>
</dbReference>
<dbReference type="Gene3D" id="2.40.70.10">
    <property type="entry name" value="Acid Proteases"/>
    <property type="match status" value="1"/>
</dbReference>
<feature type="compositionally biased region" description="Basic and acidic residues" evidence="1">
    <location>
        <begin position="139"/>
        <end position="152"/>
    </location>
</feature>
<reference evidence="2 3" key="1">
    <citation type="submission" date="2022-12" db="EMBL/GenBank/DDBJ databases">
        <title>Chromosome-scale assembly of the Ensete ventricosum genome.</title>
        <authorList>
            <person name="Dussert Y."/>
            <person name="Stocks J."/>
            <person name="Wendawek A."/>
            <person name="Woldeyes F."/>
            <person name="Nichols R.A."/>
            <person name="Borrell J.S."/>
        </authorList>
    </citation>
    <scope>NUCLEOTIDE SEQUENCE [LARGE SCALE GENOMIC DNA]</scope>
    <source>
        <strain evidence="3">cv. Maze</strain>
        <tissue evidence="2">Seeds</tissue>
    </source>
</reference>
<feature type="compositionally biased region" description="Basic and acidic residues" evidence="1">
    <location>
        <begin position="75"/>
        <end position="89"/>
    </location>
</feature>
<evidence type="ECO:0000313" key="3">
    <source>
        <dbReference type="Proteomes" id="UP001222027"/>
    </source>
</evidence>
<gene>
    <name evidence="2" type="ORF">OPV22_015526</name>
</gene>
<feature type="region of interest" description="Disordered" evidence="1">
    <location>
        <begin position="133"/>
        <end position="152"/>
    </location>
</feature>
<accession>A0AAV8RA44</accession>
<proteinExistence type="predicted"/>
<feature type="region of interest" description="Disordered" evidence="1">
    <location>
        <begin position="383"/>
        <end position="432"/>
    </location>
</feature>
<name>A0AAV8RA44_ENSVE</name>
<dbReference type="CDD" id="cd00303">
    <property type="entry name" value="retropepsin_like"/>
    <property type="match status" value="1"/>
</dbReference>
<evidence type="ECO:0008006" key="4">
    <source>
        <dbReference type="Google" id="ProtNLM"/>
    </source>
</evidence>
<protein>
    <recommendedName>
        <fullName evidence="4">Retrotransposon gag domain-containing protein</fullName>
    </recommendedName>
</protein>
<dbReference type="EMBL" id="JAQQAF010000004">
    <property type="protein sequence ID" value="KAJ8493805.1"/>
    <property type="molecule type" value="Genomic_DNA"/>
</dbReference>
<evidence type="ECO:0000256" key="1">
    <source>
        <dbReference type="SAM" id="MobiDB-lite"/>
    </source>
</evidence>
<keyword evidence="3" id="KW-1185">Reference proteome</keyword>
<feature type="compositionally biased region" description="Low complexity" evidence="1">
    <location>
        <begin position="163"/>
        <end position="177"/>
    </location>
</feature>
<evidence type="ECO:0000313" key="2">
    <source>
        <dbReference type="EMBL" id="KAJ8493805.1"/>
    </source>
</evidence>
<sequence>MAQGSDGPLSQFVGRFTSQVQGIPDLHPSLAIQAFLTRLRSSRFFWSLIERQLATLPEMLQRAHQYMAAETLVAGKRDETKRSRVEQPRGHPPPPKRREDRSGMLSTRPPPIPFNSTRTEIFFQIWERGLLKAPNPMKSHPEGATKEDLIRRDHLHRYVRDQSSLPDGRPPRGSSPRPKGPVEKQIDIIFGGPASGGNSSSARKAYARSEVGKRPLHDEDLDVTFKSGGEKYPCHDDALVISICMANAYVKRVMIDTGSSTDILYFDAFQKLGLTDRDLVTLTSTLTGFTGDFVSPLGATTILVTFGGEPRSKTLVVSFMVVKLPSAYNTIIGCSTLNRLKAIVSTYHQILKCPTRAGVGEVRSDPRESMQCYLTATTLSKKPRTQPATVVPQDPEDNARDPHPAEKVLELPLDPSRPDRLVKVGSELTESQ</sequence>
<dbReference type="AlphaFoldDB" id="A0AAV8RA44"/>
<feature type="compositionally biased region" description="Basic and acidic residues" evidence="1">
    <location>
        <begin position="397"/>
        <end position="409"/>
    </location>
</feature>
<dbReference type="Proteomes" id="UP001222027">
    <property type="component" value="Unassembled WGS sequence"/>
</dbReference>
<feature type="region of interest" description="Disordered" evidence="1">
    <location>
        <begin position="157"/>
        <end position="211"/>
    </location>
</feature>
<comment type="caution">
    <text evidence="2">The sequence shown here is derived from an EMBL/GenBank/DDBJ whole genome shotgun (WGS) entry which is preliminary data.</text>
</comment>